<dbReference type="GO" id="GO:0003677">
    <property type="term" value="F:DNA binding"/>
    <property type="evidence" value="ECO:0007669"/>
    <property type="project" value="UniProtKB-KW"/>
</dbReference>
<dbReference type="InterPro" id="IPR036388">
    <property type="entry name" value="WH-like_DNA-bd_sf"/>
</dbReference>
<dbReference type="CDD" id="cd07377">
    <property type="entry name" value="WHTH_GntR"/>
    <property type="match status" value="1"/>
</dbReference>
<dbReference type="InterPro" id="IPR000524">
    <property type="entry name" value="Tscrpt_reg_HTH_GntR"/>
</dbReference>
<dbReference type="PANTHER" id="PTHR43537:SF24">
    <property type="entry name" value="GLUCONATE OPERON TRANSCRIPTIONAL REPRESSOR"/>
    <property type="match status" value="1"/>
</dbReference>
<organism evidence="5 6">
    <name type="scientific">Planifilum fimeticola</name>
    <dbReference type="NCBI Taxonomy" id="201975"/>
    <lineage>
        <taxon>Bacteria</taxon>
        <taxon>Bacillati</taxon>
        <taxon>Bacillota</taxon>
        <taxon>Bacilli</taxon>
        <taxon>Bacillales</taxon>
        <taxon>Thermoactinomycetaceae</taxon>
        <taxon>Planifilum</taxon>
    </lineage>
</organism>
<proteinExistence type="predicted"/>
<dbReference type="Pfam" id="PF00392">
    <property type="entry name" value="GntR"/>
    <property type="match status" value="1"/>
</dbReference>
<dbReference type="PROSITE" id="PS50949">
    <property type="entry name" value="HTH_GNTR"/>
    <property type="match status" value="1"/>
</dbReference>
<dbReference type="Proteomes" id="UP000237797">
    <property type="component" value="Unassembled WGS sequence"/>
</dbReference>
<dbReference type="SMART" id="SM00895">
    <property type="entry name" value="FCD"/>
    <property type="match status" value="1"/>
</dbReference>
<dbReference type="InterPro" id="IPR008920">
    <property type="entry name" value="TF_FadR/GntR_C"/>
</dbReference>
<dbReference type="OrthoDB" id="9781630at2"/>
<evidence type="ECO:0000256" key="3">
    <source>
        <dbReference type="ARBA" id="ARBA00023163"/>
    </source>
</evidence>
<dbReference type="Gene3D" id="1.10.10.10">
    <property type="entry name" value="Winged helix-like DNA-binding domain superfamily/Winged helix DNA-binding domain"/>
    <property type="match status" value="1"/>
</dbReference>
<dbReference type="EMBL" id="PVNE01000003">
    <property type="protein sequence ID" value="PRX42173.1"/>
    <property type="molecule type" value="Genomic_DNA"/>
</dbReference>
<dbReference type="PANTHER" id="PTHR43537">
    <property type="entry name" value="TRANSCRIPTIONAL REGULATOR, GNTR FAMILY"/>
    <property type="match status" value="1"/>
</dbReference>
<evidence type="ECO:0000313" key="6">
    <source>
        <dbReference type="Proteomes" id="UP000237797"/>
    </source>
</evidence>
<dbReference type="InterPro" id="IPR011711">
    <property type="entry name" value="GntR_C"/>
</dbReference>
<dbReference type="Pfam" id="PF07729">
    <property type="entry name" value="FCD"/>
    <property type="match status" value="1"/>
</dbReference>
<name>A0A2T0LIC9_9BACL</name>
<dbReference type="SUPFAM" id="SSF46785">
    <property type="entry name" value="Winged helix' DNA-binding domain"/>
    <property type="match status" value="1"/>
</dbReference>
<reference evidence="5 6" key="1">
    <citation type="submission" date="2018-03" db="EMBL/GenBank/DDBJ databases">
        <title>Genomic Encyclopedia of Archaeal and Bacterial Type Strains, Phase II (KMG-II): from individual species to whole genera.</title>
        <authorList>
            <person name="Goeker M."/>
        </authorList>
    </citation>
    <scope>NUCLEOTIDE SEQUENCE [LARGE SCALE GENOMIC DNA]</scope>
    <source>
        <strain evidence="5 6">DSM 44946</strain>
    </source>
</reference>
<evidence type="ECO:0000256" key="1">
    <source>
        <dbReference type="ARBA" id="ARBA00023015"/>
    </source>
</evidence>
<keyword evidence="1" id="KW-0805">Transcription regulation</keyword>
<sequence length="232" mass="26614">MPIPKDAPKMERISAKQRALEQIQRWIIEGTLRPGEKILDCELAEALGVSRTPVREALQILEMQGFVEMHPGSATRVTPIRREDVYKIYPPLAALEATAAELAADRVTEEDIRSLRLTNEKFADALGKKSFYEALILDEQFHQTILEAADNPYLTSFITTLQMHVRRFKYVFIRRAVVSPGRSIEEHAMIIDALESRDKEKAARVMKQNWLRPMREIADRLQREEGEGQEGE</sequence>
<protein>
    <submittedName>
        <fullName evidence="5">DNA-binding GntR family transcriptional regulator</fullName>
    </submittedName>
</protein>
<gene>
    <name evidence="5" type="ORF">CLV97_103192</name>
</gene>
<dbReference type="Gene3D" id="1.20.120.530">
    <property type="entry name" value="GntR ligand-binding domain-like"/>
    <property type="match status" value="1"/>
</dbReference>
<keyword evidence="6" id="KW-1185">Reference proteome</keyword>
<keyword evidence="2 5" id="KW-0238">DNA-binding</keyword>
<evidence type="ECO:0000313" key="5">
    <source>
        <dbReference type="EMBL" id="PRX42173.1"/>
    </source>
</evidence>
<dbReference type="RefSeq" id="WP_106344120.1">
    <property type="nucleotide sequence ID" value="NZ_PVNE01000003.1"/>
</dbReference>
<dbReference type="PRINTS" id="PR00035">
    <property type="entry name" value="HTHGNTR"/>
</dbReference>
<evidence type="ECO:0000256" key="2">
    <source>
        <dbReference type="ARBA" id="ARBA00023125"/>
    </source>
</evidence>
<evidence type="ECO:0000259" key="4">
    <source>
        <dbReference type="PROSITE" id="PS50949"/>
    </source>
</evidence>
<accession>A0A2T0LIC9</accession>
<dbReference type="AlphaFoldDB" id="A0A2T0LIC9"/>
<dbReference type="SMART" id="SM00345">
    <property type="entry name" value="HTH_GNTR"/>
    <property type="match status" value="1"/>
</dbReference>
<dbReference type="GO" id="GO:0003700">
    <property type="term" value="F:DNA-binding transcription factor activity"/>
    <property type="evidence" value="ECO:0007669"/>
    <property type="project" value="InterPro"/>
</dbReference>
<feature type="domain" description="HTH gntR-type" evidence="4">
    <location>
        <begin position="13"/>
        <end position="80"/>
    </location>
</feature>
<comment type="caution">
    <text evidence="5">The sequence shown here is derived from an EMBL/GenBank/DDBJ whole genome shotgun (WGS) entry which is preliminary data.</text>
</comment>
<dbReference type="SUPFAM" id="SSF48008">
    <property type="entry name" value="GntR ligand-binding domain-like"/>
    <property type="match status" value="1"/>
</dbReference>
<dbReference type="InterPro" id="IPR036390">
    <property type="entry name" value="WH_DNA-bd_sf"/>
</dbReference>
<keyword evidence="3" id="KW-0804">Transcription</keyword>